<evidence type="ECO:0000313" key="1">
    <source>
        <dbReference type="EMBL" id="KIK00525.1"/>
    </source>
</evidence>
<organism evidence="1 2">
    <name type="scientific">Laccaria amethystina LaAM-08-1</name>
    <dbReference type="NCBI Taxonomy" id="1095629"/>
    <lineage>
        <taxon>Eukaryota</taxon>
        <taxon>Fungi</taxon>
        <taxon>Dikarya</taxon>
        <taxon>Basidiomycota</taxon>
        <taxon>Agaricomycotina</taxon>
        <taxon>Agaricomycetes</taxon>
        <taxon>Agaricomycetidae</taxon>
        <taxon>Agaricales</taxon>
        <taxon>Agaricineae</taxon>
        <taxon>Hydnangiaceae</taxon>
        <taxon>Laccaria</taxon>
    </lineage>
</organism>
<evidence type="ECO:0000313" key="2">
    <source>
        <dbReference type="Proteomes" id="UP000054477"/>
    </source>
</evidence>
<dbReference type="Proteomes" id="UP000054477">
    <property type="component" value="Unassembled WGS sequence"/>
</dbReference>
<sequence length="99" mass="10858">MHWPFAFYVQSDLWRAKLRWDPGTALSGGAAVTGSCPTPLPPSTTFLGLRSPLSGLEEARWSNPKTTLANAPVPCFGRVWPRSGIKTTRQMQAEVENTT</sequence>
<dbReference type="AlphaFoldDB" id="A0A0C9WQH6"/>
<name>A0A0C9WQH6_9AGAR</name>
<reference evidence="1 2" key="1">
    <citation type="submission" date="2014-04" db="EMBL/GenBank/DDBJ databases">
        <authorList>
            <consortium name="DOE Joint Genome Institute"/>
            <person name="Kuo A."/>
            <person name="Kohler A."/>
            <person name="Nagy L.G."/>
            <person name="Floudas D."/>
            <person name="Copeland A."/>
            <person name="Barry K.W."/>
            <person name="Cichocki N."/>
            <person name="Veneault-Fourrey C."/>
            <person name="LaButti K."/>
            <person name="Lindquist E.A."/>
            <person name="Lipzen A."/>
            <person name="Lundell T."/>
            <person name="Morin E."/>
            <person name="Murat C."/>
            <person name="Sun H."/>
            <person name="Tunlid A."/>
            <person name="Henrissat B."/>
            <person name="Grigoriev I.V."/>
            <person name="Hibbett D.S."/>
            <person name="Martin F."/>
            <person name="Nordberg H.P."/>
            <person name="Cantor M.N."/>
            <person name="Hua S.X."/>
        </authorList>
    </citation>
    <scope>NUCLEOTIDE SEQUENCE [LARGE SCALE GENOMIC DNA]</scope>
    <source>
        <strain evidence="1 2">LaAM-08-1</strain>
    </source>
</reference>
<keyword evidence="2" id="KW-1185">Reference proteome</keyword>
<protein>
    <submittedName>
        <fullName evidence="1">Uncharacterized protein</fullName>
    </submittedName>
</protein>
<gene>
    <name evidence="1" type="ORF">K443DRAFT_679098</name>
</gene>
<accession>A0A0C9WQH6</accession>
<proteinExistence type="predicted"/>
<dbReference type="EMBL" id="KN838623">
    <property type="protein sequence ID" value="KIK00525.1"/>
    <property type="molecule type" value="Genomic_DNA"/>
</dbReference>
<reference evidence="2" key="2">
    <citation type="submission" date="2015-01" db="EMBL/GenBank/DDBJ databases">
        <title>Evolutionary Origins and Diversification of the Mycorrhizal Mutualists.</title>
        <authorList>
            <consortium name="DOE Joint Genome Institute"/>
            <consortium name="Mycorrhizal Genomics Consortium"/>
            <person name="Kohler A."/>
            <person name="Kuo A."/>
            <person name="Nagy L.G."/>
            <person name="Floudas D."/>
            <person name="Copeland A."/>
            <person name="Barry K.W."/>
            <person name="Cichocki N."/>
            <person name="Veneault-Fourrey C."/>
            <person name="LaButti K."/>
            <person name="Lindquist E.A."/>
            <person name="Lipzen A."/>
            <person name="Lundell T."/>
            <person name="Morin E."/>
            <person name="Murat C."/>
            <person name="Riley R."/>
            <person name="Ohm R."/>
            <person name="Sun H."/>
            <person name="Tunlid A."/>
            <person name="Henrissat B."/>
            <person name="Grigoriev I.V."/>
            <person name="Hibbett D.S."/>
            <person name="Martin F."/>
        </authorList>
    </citation>
    <scope>NUCLEOTIDE SEQUENCE [LARGE SCALE GENOMIC DNA]</scope>
    <source>
        <strain evidence="2">LaAM-08-1</strain>
    </source>
</reference>
<dbReference type="HOGENOM" id="CLU_2320793_0_0_1"/>